<reference evidence="12" key="2">
    <citation type="submission" date="2018-10" db="UniProtKB">
        <authorList>
            <consortium name="EnsemblPlants"/>
        </authorList>
    </citation>
    <scope>IDENTIFICATION</scope>
</reference>
<keyword evidence="7" id="KW-0624">Polysaccharide degradation</keyword>
<dbReference type="PROSITE" id="PS51910">
    <property type="entry name" value="GH18_2"/>
    <property type="match status" value="1"/>
</dbReference>
<comment type="similarity">
    <text evidence="9">Belongs to the glycosyl hydrolase 18 family.</text>
</comment>
<dbReference type="Gramene" id="TraesMAC3D03G01932650.1">
    <property type="protein sequence ID" value="TraesMAC3D03G01932650.1.CDS1"/>
    <property type="gene ID" value="TraesMAC3D03G01932650"/>
</dbReference>
<dbReference type="PROSITE" id="PS01095">
    <property type="entry name" value="GH18_1"/>
    <property type="match status" value="1"/>
</dbReference>
<evidence type="ECO:0000256" key="6">
    <source>
        <dbReference type="ARBA" id="ARBA00023295"/>
    </source>
</evidence>
<dbReference type="FunFam" id="3.20.20.80:FF:000015">
    <property type="entry name" value="Acidic endochitinase SE2"/>
    <property type="match status" value="1"/>
</dbReference>
<accession>A0A3B6H0W2</accession>
<dbReference type="Gramene" id="TraesPARA_EIv1.0_1134350.1">
    <property type="protein sequence ID" value="TraesPARA_EIv1.0_1134350.1.CDS1"/>
    <property type="gene ID" value="TraesPARA_EIv1.0_1134350"/>
</dbReference>
<dbReference type="Gramene" id="TraesSYM3D03G01958010.1">
    <property type="protein sequence ID" value="TraesSYM3D03G01958010.1.CDS1"/>
    <property type="gene ID" value="TraesSYM3D03G01958010"/>
</dbReference>
<evidence type="ECO:0000313" key="12">
    <source>
        <dbReference type="EnsemblPlants" id="TraesCS3D02G343700.1.cds1"/>
    </source>
</evidence>
<dbReference type="GeneID" id="123079633"/>
<dbReference type="RefSeq" id="XP_044358363.1">
    <property type="nucleotide sequence ID" value="XM_044502428.1"/>
</dbReference>
<feature type="chain" id="PRO_5043174663" description="chitinase" evidence="10">
    <location>
        <begin position="32"/>
        <end position="309"/>
    </location>
</feature>
<comment type="catalytic activity">
    <reaction evidence="1">
        <text>Random endo-hydrolysis of N-acetyl-beta-D-glucosaminide (1-&gt;4)-beta-linkages in chitin and chitodextrins.</text>
        <dbReference type="EC" id="3.2.1.14"/>
    </reaction>
</comment>
<dbReference type="Gramene" id="TraesJUL3D03G01951840.1">
    <property type="protein sequence ID" value="TraesJUL3D03G01951840.1.CDS1"/>
    <property type="gene ID" value="TraesJUL3D03G01951840"/>
</dbReference>
<dbReference type="Gramene" id="TraesCLE_scaffold_068882_01G000300.1">
    <property type="protein sequence ID" value="TraesCLE_scaffold_068882_01G000300.1"/>
    <property type="gene ID" value="TraesCLE_scaffold_068882_01G000300"/>
</dbReference>
<dbReference type="EC" id="3.2.1.14" evidence="2"/>
<dbReference type="Gramene" id="TraesSTA3D03G01941700.1">
    <property type="protein sequence ID" value="TraesSTA3D03G01941700.1.CDS1"/>
    <property type="gene ID" value="TraesSTA3D03G01941700"/>
</dbReference>
<dbReference type="OrthoDB" id="6020543at2759"/>
<dbReference type="Gramene" id="TraesARI3D03G01967650.1">
    <property type="protein sequence ID" value="TraesARI3D03G01967650.1.CDS1"/>
    <property type="gene ID" value="TraesARI3D03G01967650"/>
</dbReference>
<dbReference type="Gramene" id="TraesNOR3D03G01960410.1">
    <property type="protein sequence ID" value="TraesNOR3D03G01960410.1.CDS1"/>
    <property type="gene ID" value="TraesNOR3D03G01960410"/>
</dbReference>
<evidence type="ECO:0000256" key="4">
    <source>
        <dbReference type="ARBA" id="ARBA00023024"/>
    </source>
</evidence>
<dbReference type="CDD" id="cd02877">
    <property type="entry name" value="GH18_hevamine_XipI_class_III"/>
    <property type="match status" value="1"/>
</dbReference>
<feature type="domain" description="GH18" evidence="11">
    <location>
        <begin position="32"/>
        <end position="309"/>
    </location>
</feature>
<dbReference type="EnsemblPlants" id="TraesCS3D02G343700.1">
    <property type="protein sequence ID" value="TraesCS3D02G343700.1.cds1"/>
    <property type="gene ID" value="TraesCS3D02G343700"/>
</dbReference>
<dbReference type="Gramene" id="TraesCAD_scaffold_066057_01G000300.1">
    <property type="protein sequence ID" value="TraesCAD_scaffold_066057_01G000300.1"/>
    <property type="gene ID" value="TraesCAD_scaffold_066057_01G000300"/>
</dbReference>
<gene>
    <name evidence="12" type="primary">LOC123079633</name>
</gene>
<dbReference type="OMA" id="CQYAAGS"/>
<organism evidence="12">
    <name type="scientific">Triticum aestivum</name>
    <name type="common">Wheat</name>
    <dbReference type="NCBI Taxonomy" id="4565"/>
    <lineage>
        <taxon>Eukaryota</taxon>
        <taxon>Viridiplantae</taxon>
        <taxon>Streptophyta</taxon>
        <taxon>Embryophyta</taxon>
        <taxon>Tracheophyta</taxon>
        <taxon>Spermatophyta</taxon>
        <taxon>Magnoliopsida</taxon>
        <taxon>Liliopsida</taxon>
        <taxon>Poales</taxon>
        <taxon>Poaceae</taxon>
        <taxon>BOP clade</taxon>
        <taxon>Pooideae</taxon>
        <taxon>Triticodae</taxon>
        <taxon>Triticeae</taxon>
        <taxon>Triticinae</taxon>
        <taxon>Triticum</taxon>
    </lineage>
</organism>
<evidence type="ECO:0000259" key="11">
    <source>
        <dbReference type="PROSITE" id="PS51910"/>
    </source>
</evidence>
<name>A0A3B6H0W2_WHEAT</name>
<evidence type="ECO:0000256" key="10">
    <source>
        <dbReference type="SAM" id="SignalP"/>
    </source>
</evidence>
<dbReference type="Gramene" id="TraesWEE_scaffold_074470_01G000400.1">
    <property type="protein sequence ID" value="TraesWEE_scaffold_074470_01G000400.1"/>
    <property type="gene ID" value="TraesWEE_scaffold_074470_01G000400"/>
</dbReference>
<dbReference type="AlphaFoldDB" id="A0A3B6H0W2"/>
<dbReference type="SUPFAM" id="SSF51445">
    <property type="entry name" value="(Trans)glycosidases"/>
    <property type="match status" value="1"/>
</dbReference>
<dbReference type="GO" id="GO:0006032">
    <property type="term" value="P:chitin catabolic process"/>
    <property type="evidence" value="ECO:0007669"/>
    <property type="project" value="UniProtKB-KW"/>
</dbReference>
<dbReference type="GO" id="GO:0000272">
    <property type="term" value="P:polysaccharide catabolic process"/>
    <property type="evidence" value="ECO:0007669"/>
    <property type="project" value="UniProtKB-KW"/>
</dbReference>
<dbReference type="InterPro" id="IPR017853">
    <property type="entry name" value="GH"/>
</dbReference>
<dbReference type="Gramene" id="TraesKAR3D01G0331030.1">
    <property type="protein sequence ID" value="cds.TraesKAR3D01G0331030.1"/>
    <property type="gene ID" value="TraesKAR3D01G0331030"/>
</dbReference>
<dbReference type="Proteomes" id="UP000019116">
    <property type="component" value="Chromosome 3D"/>
</dbReference>
<dbReference type="GO" id="GO:0008843">
    <property type="term" value="F:endochitinase activity"/>
    <property type="evidence" value="ECO:0007669"/>
    <property type="project" value="UniProtKB-EC"/>
</dbReference>
<evidence type="ECO:0000313" key="13">
    <source>
        <dbReference type="Proteomes" id="UP000019116"/>
    </source>
</evidence>
<evidence type="ECO:0000256" key="8">
    <source>
        <dbReference type="RuleBase" id="RU000489"/>
    </source>
</evidence>
<proteinExistence type="inferred from homology"/>
<dbReference type="PANTHER" id="PTHR45708:SF50">
    <property type="entry name" value="CHITINASE"/>
    <property type="match status" value="1"/>
</dbReference>
<dbReference type="InterPro" id="IPR001579">
    <property type="entry name" value="Glyco_hydro_18_chit_AS"/>
</dbReference>
<keyword evidence="5" id="KW-1015">Disulfide bond</keyword>
<evidence type="ECO:0000256" key="1">
    <source>
        <dbReference type="ARBA" id="ARBA00000822"/>
    </source>
</evidence>
<reference evidence="12" key="1">
    <citation type="submission" date="2018-08" db="EMBL/GenBank/DDBJ databases">
        <authorList>
            <person name="Rossello M."/>
        </authorList>
    </citation>
    <scope>NUCLEOTIDE SEQUENCE [LARGE SCALE GENOMIC DNA]</scope>
    <source>
        <strain evidence="12">cv. Chinese Spring</strain>
    </source>
</reference>
<sequence length="309" mass="32374">MAIPAKASSSFSVACLLAAIFLLSSAPRSHGGSIAIYWGQNGNEGTLAETCSTGNYAFVNIAFLCSFGSAQETPQLNLAGHCDPYSNACTNLTADINLCQSKGVKVMLSIGGGAGGYTLNSEQDAADLAKYIWDSFLGGSSPKRPLGAAVLDGVDFDIEGGNPDYYGALAAHLKAYGGKGKGGSKEVYLSAAPQCPFPDQWVGKALQTGLFDYVWVQFYNNPPCQYVQGDTANLMDSWKQWTSGVHAKYIFLGLPAAPAAAGSGFIPAGSLESQVLPALKGSSKYGGVMLWSKFYDDQDGYSSAIKNAV</sequence>
<dbReference type="Gramene" id="TraesJAG3D03G01942010.1">
    <property type="protein sequence ID" value="TraesJAG3D03G01942010.1.CDS1"/>
    <property type="gene ID" value="TraesJAG3D03G01942010"/>
</dbReference>
<dbReference type="Gramene" id="TraesROB_scaffold_068402_01G000300.1">
    <property type="protein sequence ID" value="TraesROB_scaffold_068402_01G000300.1"/>
    <property type="gene ID" value="TraesROB_scaffold_068402_01G000300"/>
</dbReference>
<dbReference type="Pfam" id="PF00704">
    <property type="entry name" value="Glyco_hydro_18"/>
    <property type="match status" value="1"/>
</dbReference>
<dbReference type="Gramene" id="TraesRN3D0100799600.1">
    <property type="protein sequence ID" value="TraesRN3D0100799600.1"/>
    <property type="gene ID" value="TraesRN3D0100799600"/>
</dbReference>
<dbReference type="InterPro" id="IPR050542">
    <property type="entry name" value="Glycosyl_Hydrlase18_Chitinase"/>
</dbReference>
<evidence type="ECO:0000256" key="5">
    <source>
        <dbReference type="ARBA" id="ARBA00023157"/>
    </source>
</evidence>
<keyword evidence="7" id="KW-0119">Carbohydrate metabolism</keyword>
<evidence type="ECO:0000256" key="7">
    <source>
        <dbReference type="ARBA" id="ARBA00023326"/>
    </source>
</evidence>
<keyword evidence="13" id="KW-1185">Reference proteome</keyword>
<dbReference type="GO" id="GO:0005576">
    <property type="term" value="C:extracellular region"/>
    <property type="evidence" value="ECO:0000318"/>
    <property type="project" value="GO_Central"/>
</dbReference>
<dbReference type="Gene3D" id="3.20.20.80">
    <property type="entry name" value="Glycosidases"/>
    <property type="match status" value="1"/>
</dbReference>
<dbReference type="GO" id="GO:0050832">
    <property type="term" value="P:defense response to fungus"/>
    <property type="evidence" value="ECO:0000318"/>
    <property type="project" value="GO_Central"/>
</dbReference>
<dbReference type="SMR" id="A0A3B6H0W2"/>
<dbReference type="Gramene" id="TraesCS3D03G0766100.1">
    <property type="protein sequence ID" value="TraesCS3D03G0766100.1.CDS1"/>
    <property type="gene ID" value="TraesCS3D03G0766100"/>
</dbReference>
<evidence type="ECO:0000256" key="3">
    <source>
        <dbReference type="ARBA" id="ARBA00022801"/>
    </source>
</evidence>
<evidence type="ECO:0000256" key="2">
    <source>
        <dbReference type="ARBA" id="ARBA00012729"/>
    </source>
</evidence>
<dbReference type="Gramene" id="TraesLDM3D03G01945010.1">
    <property type="protein sequence ID" value="TraesLDM3D03G01945010.1.CDS1"/>
    <property type="gene ID" value="TraesLDM3D03G01945010"/>
</dbReference>
<keyword evidence="4" id="KW-0146">Chitin degradation</keyword>
<dbReference type="Gramene" id="TraesCS3D02G343700.1">
    <property type="protein sequence ID" value="TraesCS3D02G343700.1.cds1"/>
    <property type="gene ID" value="TraesCS3D02G343700"/>
</dbReference>
<dbReference type="InterPro" id="IPR001223">
    <property type="entry name" value="Glyco_hydro18_cat"/>
</dbReference>
<evidence type="ECO:0000256" key="9">
    <source>
        <dbReference type="RuleBase" id="RU004453"/>
    </source>
</evidence>
<feature type="signal peptide" evidence="10">
    <location>
        <begin position="1"/>
        <end position="31"/>
    </location>
</feature>
<keyword evidence="10" id="KW-0732">Signal</keyword>
<dbReference type="STRING" id="4565.A0A3B6H0W2"/>
<keyword evidence="6 8" id="KW-0326">Glycosidase</keyword>
<keyword evidence="3 8" id="KW-0378">Hydrolase</keyword>
<dbReference type="PANTHER" id="PTHR45708">
    <property type="entry name" value="ENDOCHITINASE"/>
    <property type="match status" value="1"/>
</dbReference>
<dbReference type="Gramene" id="TraesLAC3D03G01875600.1">
    <property type="protein sequence ID" value="TraesLAC3D03G01875600.1.CDS1"/>
    <property type="gene ID" value="TraesLAC3D03G01875600"/>
</dbReference>
<dbReference type="InterPro" id="IPR045321">
    <property type="entry name" value="Cts1-like"/>
</dbReference>
<protein>
    <recommendedName>
        <fullName evidence="2">chitinase</fullName>
        <ecNumber evidence="2">3.2.1.14</ecNumber>
    </recommendedName>
</protein>